<dbReference type="EMBL" id="CP001344">
    <property type="protein sequence ID" value="ACL44839.1"/>
    <property type="molecule type" value="Genomic_DNA"/>
</dbReference>
<evidence type="ECO:0000313" key="3">
    <source>
        <dbReference type="EMBL" id="ACL44839.1"/>
    </source>
</evidence>
<feature type="domain" description="Potassium channel" evidence="2">
    <location>
        <begin position="134"/>
        <end position="218"/>
    </location>
</feature>
<dbReference type="OrthoDB" id="9813518at2"/>
<reference evidence="3" key="1">
    <citation type="submission" date="2009-01" db="EMBL/GenBank/DDBJ databases">
        <title>Complete sequence of chromosome Cyanothece sp. PCC 7425.</title>
        <authorList>
            <consortium name="US DOE Joint Genome Institute"/>
            <person name="Lucas S."/>
            <person name="Copeland A."/>
            <person name="Lapidus A."/>
            <person name="Glavina del Rio T."/>
            <person name="Dalin E."/>
            <person name="Tice H."/>
            <person name="Bruce D."/>
            <person name="Goodwin L."/>
            <person name="Pitluck S."/>
            <person name="Sims D."/>
            <person name="Meineke L."/>
            <person name="Brettin T."/>
            <person name="Detter J.C."/>
            <person name="Han C."/>
            <person name="Larimer F."/>
            <person name="Land M."/>
            <person name="Hauser L."/>
            <person name="Kyrpides N."/>
            <person name="Ovchinnikova G."/>
            <person name="Liberton M."/>
            <person name="Stoeckel J."/>
            <person name="Banerjee A."/>
            <person name="Singh A."/>
            <person name="Page L."/>
            <person name="Sato H."/>
            <person name="Zhao L."/>
            <person name="Sherman L."/>
            <person name="Pakrasi H."/>
            <person name="Richardson P."/>
        </authorList>
    </citation>
    <scope>NUCLEOTIDE SEQUENCE</scope>
    <source>
        <strain evidence="3">PCC 7425</strain>
    </source>
</reference>
<feature type="transmembrane region" description="Helical" evidence="1">
    <location>
        <begin position="7"/>
        <end position="25"/>
    </location>
</feature>
<dbReference type="Pfam" id="PF07885">
    <property type="entry name" value="Ion_trans_2"/>
    <property type="match status" value="1"/>
</dbReference>
<gene>
    <name evidence="3" type="ordered locus">Cyan7425_2482</name>
</gene>
<keyword evidence="1" id="KW-1133">Transmembrane helix</keyword>
<feature type="transmembrane region" description="Helical" evidence="1">
    <location>
        <begin position="91"/>
        <end position="114"/>
    </location>
</feature>
<dbReference type="SUPFAM" id="SSF81324">
    <property type="entry name" value="Voltage-gated potassium channels"/>
    <property type="match status" value="1"/>
</dbReference>
<name>B8HY36_CYAP4</name>
<keyword evidence="1" id="KW-0472">Membrane</keyword>
<evidence type="ECO:0000256" key="1">
    <source>
        <dbReference type="SAM" id="Phobius"/>
    </source>
</evidence>
<feature type="transmembrane region" description="Helical" evidence="1">
    <location>
        <begin position="126"/>
        <end position="146"/>
    </location>
</feature>
<dbReference type="AlphaFoldDB" id="B8HY36"/>
<dbReference type="HOGENOM" id="CLU_089632_2_0_3"/>
<organism evidence="3">
    <name type="scientific">Cyanothece sp. (strain PCC 7425 / ATCC 29141)</name>
    <dbReference type="NCBI Taxonomy" id="395961"/>
    <lineage>
        <taxon>Bacteria</taxon>
        <taxon>Bacillati</taxon>
        <taxon>Cyanobacteriota</taxon>
        <taxon>Cyanophyceae</taxon>
        <taxon>Gomontiellales</taxon>
        <taxon>Cyanothecaceae</taxon>
        <taxon>Cyanothece</taxon>
    </lineage>
</organism>
<feature type="transmembrane region" description="Helical" evidence="1">
    <location>
        <begin position="199"/>
        <end position="221"/>
    </location>
</feature>
<feature type="transmembrane region" description="Helical" evidence="1">
    <location>
        <begin position="166"/>
        <end position="187"/>
    </location>
</feature>
<dbReference type="STRING" id="395961.Cyan7425_2482"/>
<dbReference type="InterPro" id="IPR013099">
    <property type="entry name" value="K_chnl_dom"/>
</dbReference>
<dbReference type="Gene3D" id="1.10.287.70">
    <property type="match status" value="1"/>
</dbReference>
<feature type="transmembrane region" description="Helical" evidence="1">
    <location>
        <begin position="62"/>
        <end position="79"/>
    </location>
</feature>
<feature type="transmembrane region" description="Helical" evidence="1">
    <location>
        <begin position="31"/>
        <end position="50"/>
    </location>
</feature>
<keyword evidence="1" id="KW-0812">Transmembrane</keyword>
<evidence type="ECO:0000259" key="2">
    <source>
        <dbReference type="Pfam" id="PF07885"/>
    </source>
</evidence>
<proteinExistence type="predicted"/>
<accession>B8HY36</accession>
<dbReference type="KEGG" id="cyn:Cyan7425_2482"/>
<dbReference type="eggNOG" id="ENOG5033E00">
    <property type="taxonomic scope" value="Bacteria"/>
</dbReference>
<sequence>MLNRWTNSYLIFILILIGILISFLSDHLVQFLFANLIYALAMFLIVLRDYQKGYRSLSRNRSIALCILILVSIAGNGFYHFKIASGFDKFFLVLSGLAKVLVFGYGWLSTAKILMQKQKITDQTIILAITAYLFIGVIWAFIYYIVWEINPNAFKVTVQADYQLKSWNLVTYFSLTTLTTLGYGDIIPVDKLLMLAANFEAIAGSIYLTVIVARLVSLYSITDSTIK</sequence>
<protein>
    <submittedName>
        <fullName evidence="3">Ion transport 2 domain protein</fullName>
    </submittedName>
</protein>